<accession>M4NAY0</accession>
<dbReference type="PANTHER" id="PTHR23028">
    <property type="entry name" value="ACETYLTRANSFERASE"/>
    <property type="match status" value="1"/>
</dbReference>
<keyword evidence="3" id="KW-0012">Acyltransferase</keyword>
<dbReference type="EMBL" id="CP003470">
    <property type="protein sequence ID" value="AGG87750.1"/>
    <property type="molecule type" value="Genomic_DNA"/>
</dbReference>
<evidence type="ECO:0000259" key="2">
    <source>
        <dbReference type="Pfam" id="PF01757"/>
    </source>
</evidence>
<name>M4NAY0_9GAMM</name>
<dbReference type="eggNOG" id="COG1835">
    <property type="taxonomic scope" value="Bacteria"/>
</dbReference>
<dbReference type="STRING" id="666685.R2APBS1_0581"/>
<dbReference type="InterPro" id="IPR002656">
    <property type="entry name" value="Acyl_transf_3_dom"/>
</dbReference>
<dbReference type="InterPro" id="IPR050879">
    <property type="entry name" value="Acyltransferase_3"/>
</dbReference>
<dbReference type="RefSeq" id="WP_015446798.1">
    <property type="nucleotide sequence ID" value="NC_020541.1"/>
</dbReference>
<dbReference type="Proteomes" id="UP000011859">
    <property type="component" value="Chromosome"/>
</dbReference>
<keyword evidence="1" id="KW-0812">Transmembrane</keyword>
<dbReference type="OrthoDB" id="9767863at2"/>
<sequence precursor="true">MADWQAHRSNNFDFVRLLAALSVLISHQFALHAMAEPLVFEYQTLGGYAVMVFFAISGYLITASWQADPNLRRFAARRLLRIWPGLLCTVALCGLVLGPIVTQVPLHAYFTDRTTLHFFGTGLFKVSPFLPGVFPNSPLAYIPNGVLWTIPIELRCYGYLAILGLLGIVRARWLMLALLLGVSAWYYGVHDAEKVFSLTHTHLFEVEYATFFFSGSCLYLFREYCLIGVRKITGAAIVLGLGVVAYVAGHELIAAFLMTPFLVIACGTESSPVLRRFGRFGDLSYGVYIYAFPVQQTTIWLTPRLGIYQHFAIAIPVTLVLAWLSWHFVEKVALSHKPRSQGPAAAVSPATAS</sequence>
<protein>
    <submittedName>
        <fullName evidence="3">Putative acyltransferase</fullName>
    </submittedName>
</protein>
<evidence type="ECO:0000313" key="4">
    <source>
        <dbReference type="Proteomes" id="UP000011859"/>
    </source>
</evidence>
<feature type="transmembrane region" description="Helical" evidence="1">
    <location>
        <begin position="173"/>
        <end position="189"/>
    </location>
</feature>
<organism evidence="3 4">
    <name type="scientific">Rhodanobacter denitrificans</name>
    <dbReference type="NCBI Taxonomy" id="666685"/>
    <lineage>
        <taxon>Bacteria</taxon>
        <taxon>Pseudomonadati</taxon>
        <taxon>Pseudomonadota</taxon>
        <taxon>Gammaproteobacteria</taxon>
        <taxon>Lysobacterales</taxon>
        <taxon>Rhodanobacteraceae</taxon>
        <taxon>Rhodanobacter</taxon>
    </lineage>
</organism>
<dbReference type="GO" id="GO:0016747">
    <property type="term" value="F:acyltransferase activity, transferring groups other than amino-acyl groups"/>
    <property type="evidence" value="ECO:0007669"/>
    <property type="project" value="InterPro"/>
</dbReference>
<feature type="transmembrane region" description="Helical" evidence="1">
    <location>
        <begin position="45"/>
        <end position="67"/>
    </location>
</feature>
<dbReference type="PANTHER" id="PTHR23028:SF53">
    <property type="entry name" value="ACYL_TRANSF_3 DOMAIN-CONTAINING PROTEIN"/>
    <property type="match status" value="1"/>
</dbReference>
<dbReference type="Pfam" id="PF01757">
    <property type="entry name" value="Acyl_transf_3"/>
    <property type="match status" value="1"/>
</dbReference>
<keyword evidence="4" id="KW-1185">Reference proteome</keyword>
<evidence type="ECO:0000313" key="3">
    <source>
        <dbReference type="EMBL" id="AGG87750.1"/>
    </source>
</evidence>
<feature type="domain" description="Acyltransferase 3" evidence="2">
    <location>
        <begin position="11"/>
        <end position="326"/>
    </location>
</feature>
<gene>
    <name evidence="3" type="ORF">R2APBS1_0581</name>
</gene>
<keyword evidence="1" id="KW-0472">Membrane</keyword>
<feature type="transmembrane region" description="Helical" evidence="1">
    <location>
        <begin position="228"/>
        <end position="247"/>
    </location>
</feature>
<feature type="transmembrane region" description="Helical" evidence="1">
    <location>
        <begin position="79"/>
        <end position="101"/>
    </location>
</feature>
<evidence type="ECO:0000256" key="1">
    <source>
        <dbReference type="SAM" id="Phobius"/>
    </source>
</evidence>
<feature type="transmembrane region" description="Helical" evidence="1">
    <location>
        <begin position="253"/>
        <end position="271"/>
    </location>
</feature>
<reference evidence="3 4" key="1">
    <citation type="submission" date="2012-04" db="EMBL/GenBank/DDBJ databases">
        <title>Complete genome of Rhodanobacter sp. 2APBS1.</title>
        <authorList>
            <consortium name="US DOE Joint Genome Institute"/>
            <person name="Huntemann M."/>
            <person name="Wei C.-L."/>
            <person name="Han J."/>
            <person name="Detter J.C."/>
            <person name="Han C."/>
            <person name="Tapia R."/>
            <person name="Munk A.C.C."/>
            <person name="Chen A."/>
            <person name="Krypides N."/>
            <person name="Mavromatis K."/>
            <person name="Markowitz V."/>
            <person name="Szeto E."/>
            <person name="Ivanova N."/>
            <person name="Mikhailova N."/>
            <person name="Ovchinnikova G."/>
            <person name="Pagani I."/>
            <person name="Pati A."/>
            <person name="Goodwin L."/>
            <person name="Peters L."/>
            <person name="Pitluck S."/>
            <person name="Woyke T."/>
            <person name="Prakash O."/>
            <person name="Elkins J."/>
            <person name="Brown S."/>
            <person name="Palumbo A."/>
            <person name="Hemme C."/>
            <person name="Zhou J."/>
            <person name="Watson D."/>
            <person name="Jardine P."/>
            <person name="Kostka J."/>
            <person name="Green S."/>
        </authorList>
    </citation>
    <scope>NUCLEOTIDE SEQUENCE [LARGE SCALE GENOMIC DNA]</scope>
    <source>
        <strain evidence="3 4">2APBS1</strain>
    </source>
</reference>
<dbReference type="GO" id="GO:0016020">
    <property type="term" value="C:membrane"/>
    <property type="evidence" value="ECO:0007669"/>
    <property type="project" value="TreeGrafter"/>
</dbReference>
<feature type="transmembrane region" description="Helical" evidence="1">
    <location>
        <begin position="201"/>
        <end position="221"/>
    </location>
</feature>
<proteinExistence type="predicted"/>
<keyword evidence="3" id="KW-0808">Transferase</keyword>
<dbReference type="GO" id="GO:0000271">
    <property type="term" value="P:polysaccharide biosynthetic process"/>
    <property type="evidence" value="ECO:0007669"/>
    <property type="project" value="TreeGrafter"/>
</dbReference>
<dbReference type="AlphaFoldDB" id="M4NAY0"/>
<dbReference type="HOGENOM" id="CLU_005679_0_1_6"/>
<feature type="transmembrane region" description="Helical" evidence="1">
    <location>
        <begin position="283"/>
        <end position="301"/>
    </location>
</feature>
<keyword evidence="1" id="KW-1133">Transmembrane helix</keyword>
<dbReference type="KEGG" id="rhd:R2APBS1_0581"/>
<feature type="transmembrane region" description="Helical" evidence="1">
    <location>
        <begin position="307"/>
        <end position="329"/>
    </location>
</feature>
<feature type="transmembrane region" description="Helical" evidence="1">
    <location>
        <begin position="145"/>
        <end position="166"/>
    </location>
</feature>